<keyword evidence="3 5" id="KW-1133">Transmembrane helix</keyword>
<dbReference type="GeneID" id="20224489"/>
<dbReference type="KEGG" id="aaf:AURANDRAFT_63773"/>
<reference evidence="7 8" key="1">
    <citation type="journal article" date="2011" name="Proc. Natl. Acad. Sci. U.S.A.">
        <title>Niche of harmful alga Aureococcus anophagefferens revealed through ecogenomics.</title>
        <authorList>
            <person name="Gobler C.J."/>
            <person name="Berry D.L."/>
            <person name="Dyhrman S.T."/>
            <person name="Wilhelm S.W."/>
            <person name="Salamov A."/>
            <person name="Lobanov A.V."/>
            <person name="Zhang Y."/>
            <person name="Collier J.L."/>
            <person name="Wurch L.L."/>
            <person name="Kustka A.B."/>
            <person name="Dill B.D."/>
            <person name="Shah M."/>
            <person name="VerBerkmoes N.C."/>
            <person name="Kuo A."/>
            <person name="Terry A."/>
            <person name="Pangilinan J."/>
            <person name="Lindquist E.A."/>
            <person name="Lucas S."/>
            <person name="Paulsen I.T."/>
            <person name="Hattenrath-Lehmann T.K."/>
            <person name="Talmage S.C."/>
            <person name="Walker E.A."/>
            <person name="Koch F."/>
            <person name="Burson A.M."/>
            <person name="Marcoval M.A."/>
            <person name="Tang Y.Z."/>
            <person name="Lecleir G.R."/>
            <person name="Coyne K.J."/>
            <person name="Berg G.M."/>
            <person name="Bertrand E.M."/>
            <person name="Saito M.A."/>
            <person name="Gladyshev V.N."/>
            <person name="Grigoriev I.V."/>
        </authorList>
    </citation>
    <scope>NUCLEOTIDE SEQUENCE [LARGE SCALE GENOMIC DNA]</scope>
    <source>
        <strain evidence="8">CCMP 1984</strain>
    </source>
</reference>
<keyword evidence="2 5" id="KW-0812">Transmembrane</keyword>
<dbReference type="AlphaFoldDB" id="F0Y7R3"/>
<dbReference type="Pfam" id="PF02656">
    <property type="entry name" value="DUF202"/>
    <property type="match status" value="1"/>
</dbReference>
<feature type="domain" description="DUF202" evidence="6">
    <location>
        <begin position="45"/>
        <end position="109"/>
    </location>
</feature>
<dbReference type="OrthoDB" id="2243669at2759"/>
<feature type="transmembrane region" description="Helical" evidence="5">
    <location>
        <begin position="125"/>
        <end position="145"/>
    </location>
</feature>
<name>F0Y7R3_AURAN</name>
<evidence type="ECO:0000256" key="4">
    <source>
        <dbReference type="ARBA" id="ARBA00023136"/>
    </source>
</evidence>
<proteinExistence type="predicted"/>
<evidence type="ECO:0000313" key="8">
    <source>
        <dbReference type="Proteomes" id="UP000002729"/>
    </source>
</evidence>
<dbReference type="Proteomes" id="UP000002729">
    <property type="component" value="Unassembled WGS sequence"/>
</dbReference>
<dbReference type="InterPro" id="IPR003807">
    <property type="entry name" value="DUF202"/>
</dbReference>
<accession>F0Y7R3</accession>
<evidence type="ECO:0000256" key="5">
    <source>
        <dbReference type="SAM" id="Phobius"/>
    </source>
</evidence>
<dbReference type="InParanoid" id="F0Y7R3"/>
<evidence type="ECO:0000313" key="7">
    <source>
        <dbReference type="EMBL" id="EGB08478.1"/>
    </source>
</evidence>
<feature type="transmembrane region" description="Helical" evidence="5">
    <location>
        <begin position="54"/>
        <end position="76"/>
    </location>
</feature>
<sequence>MSLNAEARRAERECLTFRRRANYETVPPLSNADKPRLQPVKVDPKVFFANERTFLAWIHMALLLGGMAIGIIGFAARSGVSPVPGLVLLPVAITFVMHALRQYYVRARAIRRREPGPYEDKNGPVALAVVLAVAAAGNVLIHLSLQ</sequence>
<dbReference type="PANTHER" id="PTHR46140">
    <property type="entry name" value="VACUOLAR TRANSPORTER CHAPERONE 1-RELATED"/>
    <property type="match status" value="1"/>
</dbReference>
<evidence type="ECO:0000259" key="6">
    <source>
        <dbReference type="Pfam" id="PF02656"/>
    </source>
</evidence>
<keyword evidence="4 5" id="KW-0472">Membrane</keyword>
<dbReference type="InterPro" id="IPR051572">
    <property type="entry name" value="VTC_Complex_Subunit"/>
</dbReference>
<gene>
    <name evidence="7" type="ORF">AURANDRAFT_63773</name>
</gene>
<dbReference type="OMA" id="MAIMIYA"/>
<dbReference type="eggNOG" id="KOG4580">
    <property type="taxonomic scope" value="Eukaryota"/>
</dbReference>
<dbReference type="PANTHER" id="PTHR46140:SF1">
    <property type="entry name" value="VACUOLAR TRANSPORTER CHAPERONE COMPLEX SUBUNIT 4-RELATED"/>
    <property type="match status" value="1"/>
</dbReference>
<comment type="subcellular location">
    <subcellularLocation>
        <location evidence="1">Endomembrane system</location>
        <topology evidence="1">Multi-pass membrane protein</topology>
    </subcellularLocation>
</comment>
<dbReference type="EMBL" id="GL833127">
    <property type="protein sequence ID" value="EGB08478.1"/>
    <property type="molecule type" value="Genomic_DNA"/>
</dbReference>
<organism evidence="8">
    <name type="scientific">Aureococcus anophagefferens</name>
    <name type="common">Harmful bloom alga</name>
    <dbReference type="NCBI Taxonomy" id="44056"/>
    <lineage>
        <taxon>Eukaryota</taxon>
        <taxon>Sar</taxon>
        <taxon>Stramenopiles</taxon>
        <taxon>Ochrophyta</taxon>
        <taxon>Pelagophyceae</taxon>
        <taxon>Pelagomonadales</taxon>
        <taxon>Pelagomonadaceae</taxon>
        <taxon>Aureococcus</taxon>
    </lineage>
</organism>
<evidence type="ECO:0000256" key="1">
    <source>
        <dbReference type="ARBA" id="ARBA00004127"/>
    </source>
</evidence>
<protein>
    <recommendedName>
        <fullName evidence="6">DUF202 domain-containing protein</fullName>
    </recommendedName>
</protein>
<keyword evidence="8" id="KW-1185">Reference proteome</keyword>
<dbReference type="GO" id="GO:0012505">
    <property type="term" value="C:endomembrane system"/>
    <property type="evidence" value="ECO:0007669"/>
    <property type="project" value="UniProtKB-SubCell"/>
</dbReference>
<evidence type="ECO:0000256" key="2">
    <source>
        <dbReference type="ARBA" id="ARBA00022692"/>
    </source>
</evidence>
<evidence type="ECO:0000256" key="3">
    <source>
        <dbReference type="ARBA" id="ARBA00022989"/>
    </source>
</evidence>
<dbReference type="RefSeq" id="XP_009036491.1">
    <property type="nucleotide sequence ID" value="XM_009038243.1"/>
</dbReference>
<feature type="transmembrane region" description="Helical" evidence="5">
    <location>
        <begin position="82"/>
        <end position="104"/>
    </location>
</feature>